<feature type="signal peptide" evidence="2">
    <location>
        <begin position="1"/>
        <end position="23"/>
    </location>
</feature>
<dbReference type="RefSeq" id="WP_145267361.1">
    <property type="nucleotide sequence ID" value="NZ_CP036426.1"/>
</dbReference>
<accession>A0A518GWF5</accession>
<dbReference type="PROSITE" id="PS51257">
    <property type="entry name" value="PROKAR_LIPOPROTEIN"/>
    <property type="match status" value="1"/>
</dbReference>
<dbReference type="EMBL" id="CP036426">
    <property type="protein sequence ID" value="QDV32925.1"/>
    <property type="molecule type" value="Genomic_DNA"/>
</dbReference>
<evidence type="ECO:0000256" key="1">
    <source>
        <dbReference type="SAM" id="MobiDB-lite"/>
    </source>
</evidence>
<gene>
    <name evidence="3" type="ORF">ElP_07670</name>
</gene>
<name>A0A518GWF5_9BACT</name>
<proteinExistence type="predicted"/>
<evidence type="ECO:0000313" key="4">
    <source>
        <dbReference type="Proteomes" id="UP000317835"/>
    </source>
</evidence>
<evidence type="ECO:0000256" key="2">
    <source>
        <dbReference type="SAM" id="SignalP"/>
    </source>
</evidence>
<feature type="chain" id="PRO_5021910628" description="Secreted protein" evidence="2">
    <location>
        <begin position="24"/>
        <end position="64"/>
    </location>
</feature>
<organism evidence="3 4">
    <name type="scientific">Tautonia plasticadhaerens</name>
    <dbReference type="NCBI Taxonomy" id="2527974"/>
    <lineage>
        <taxon>Bacteria</taxon>
        <taxon>Pseudomonadati</taxon>
        <taxon>Planctomycetota</taxon>
        <taxon>Planctomycetia</taxon>
        <taxon>Isosphaerales</taxon>
        <taxon>Isosphaeraceae</taxon>
        <taxon>Tautonia</taxon>
    </lineage>
</organism>
<dbReference type="AlphaFoldDB" id="A0A518GWF5"/>
<sequence length="64" mass="6557" precursor="true">MRILMKVALLSGLAAASAGCGGAEEPITDPSQLPPLTEEQEAEIQARDAEIADEEQQGGVVPPG</sequence>
<evidence type="ECO:0000313" key="3">
    <source>
        <dbReference type="EMBL" id="QDV32925.1"/>
    </source>
</evidence>
<dbReference type="Proteomes" id="UP000317835">
    <property type="component" value="Chromosome"/>
</dbReference>
<evidence type="ECO:0008006" key="5">
    <source>
        <dbReference type="Google" id="ProtNLM"/>
    </source>
</evidence>
<feature type="region of interest" description="Disordered" evidence="1">
    <location>
        <begin position="19"/>
        <end position="44"/>
    </location>
</feature>
<keyword evidence="4" id="KW-1185">Reference proteome</keyword>
<reference evidence="3 4" key="1">
    <citation type="submission" date="2019-02" db="EMBL/GenBank/DDBJ databases">
        <title>Deep-cultivation of Planctomycetes and their phenomic and genomic characterization uncovers novel biology.</title>
        <authorList>
            <person name="Wiegand S."/>
            <person name="Jogler M."/>
            <person name="Boedeker C."/>
            <person name="Pinto D."/>
            <person name="Vollmers J."/>
            <person name="Rivas-Marin E."/>
            <person name="Kohn T."/>
            <person name="Peeters S.H."/>
            <person name="Heuer A."/>
            <person name="Rast P."/>
            <person name="Oberbeckmann S."/>
            <person name="Bunk B."/>
            <person name="Jeske O."/>
            <person name="Meyerdierks A."/>
            <person name="Storesund J.E."/>
            <person name="Kallscheuer N."/>
            <person name="Luecker S."/>
            <person name="Lage O.M."/>
            <person name="Pohl T."/>
            <person name="Merkel B.J."/>
            <person name="Hornburger P."/>
            <person name="Mueller R.-W."/>
            <person name="Bruemmer F."/>
            <person name="Labrenz M."/>
            <person name="Spormann A.M."/>
            <person name="Op den Camp H."/>
            <person name="Overmann J."/>
            <person name="Amann R."/>
            <person name="Jetten M.S.M."/>
            <person name="Mascher T."/>
            <person name="Medema M.H."/>
            <person name="Devos D.P."/>
            <person name="Kaster A.-K."/>
            <person name="Ovreas L."/>
            <person name="Rohde M."/>
            <person name="Galperin M.Y."/>
            <person name="Jogler C."/>
        </authorList>
    </citation>
    <scope>NUCLEOTIDE SEQUENCE [LARGE SCALE GENOMIC DNA]</scope>
    <source>
        <strain evidence="3 4">ElP</strain>
    </source>
</reference>
<protein>
    <recommendedName>
        <fullName evidence="5">Secreted protein</fullName>
    </recommendedName>
</protein>
<dbReference type="KEGG" id="tpla:ElP_07670"/>
<keyword evidence="2" id="KW-0732">Signal</keyword>